<dbReference type="GO" id="GO:0061128">
    <property type="term" value="P:positive regulation of chemotaxis to cAMP by DIF-2"/>
    <property type="evidence" value="ECO:0007669"/>
    <property type="project" value="EnsemblProtists"/>
</dbReference>
<feature type="compositionally biased region" description="Low complexity" evidence="2">
    <location>
        <begin position="179"/>
        <end position="196"/>
    </location>
</feature>
<dbReference type="RefSeq" id="XP_003292379.1">
    <property type="nucleotide sequence ID" value="XM_003292331.1"/>
</dbReference>
<dbReference type="GO" id="GO:0030435">
    <property type="term" value="P:sporulation resulting in formation of a cellular spore"/>
    <property type="evidence" value="ECO:0007669"/>
    <property type="project" value="EnsemblProtists"/>
</dbReference>
<feature type="modified residue" description="Phosphohistidine" evidence="1">
    <location>
        <position position="65"/>
    </location>
</feature>
<name>F0ZY80_DICPU</name>
<evidence type="ECO:0000259" key="3">
    <source>
        <dbReference type="PROSITE" id="PS50894"/>
    </source>
</evidence>
<sequence>MISEYQGPTPTDRFIQSVLLDYSEGDHEFERELITSYITSVEEHLPELSKAFEDKNTKDAILHSHDIKGSSSYIGAEAVRYLSGKIEAYCKFDQLQEAESFFPELKTEVEEVIKVLNDYMDSWGEEATTEKDSTTTEDNKESLSEQLPQSSSSSSSPTEINKDQQDKSKTDKIATETVSQNNNNNNNNSTNSSKNNIENDNKLNEKISNNNQNNSTTKIDS</sequence>
<dbReference type="OMA" id="AYCKNDE"/>
<dbReference type="Pfam" id="PF01627">
    <property type="entry name" value="Hpt"/>
    <property type="match status" value="1"/>
</dbReference>
<dbReference type="VEuPathDB" id="AmoebaDB:DICPUDRAFT_92856"/>
<dbReference type="InterPro" id="IPR036641">
    <property type="entry name" value="HPT_dom_sf"/>
</dbReference>
<feature type="compositionally biased region" description="Basic and acidic residues" evidence="2">
    <location>
        <begin position="128"/>
        <end position="143"/>
    </location>
</feature>
<dbReference type="GO" id="GO:0031288">
    <property type="term" value="P:sorocarp morphogenesis"/>
    <property type="evidence" value="ECO:0007669"/>
    <property type="project" value="EnsemblProtists"/>
</dbReference>
<feature type="compositionally biased region" description="Basic and acidic residues" evidence="2">
    <location>
        <begin position="160"/>
        <end position="174"/>
    </location>
</feature>
<dbReference type="InterPro" id="IPR008207">
    <property type="entry name" value="Sig_transdc_His_kin_Hpt_dom"/>
</dbReference>
<dbReference type="GO" id="GO:0043424">
    <property type="term" value="F:protein histidine kinase binding"/>
    <property type="evidence" value="ECO:0000318"/>
    <property type="project" value="GO_Central"/>
</dbReference>
<dbReference type="GO" id="GO:0005634">
    <property type="term" value="C:nucleus"/>
    <property type="evidence" value="ECO:0000318"/>
    <property type="project" value="GO_Central"/>
</dbReference>
<dbReference type="GO" id="GO:0005829">
    <property type="term" value="C:cytosol"/>
    <property type="evidence" value="ECO:0007669"/>
    <property type="project" value="EnsemblProtists"/>
</dbReference>
<evidence type="ECO:0000313" key="4">
    <source>
        <dbReference type="EMBL" id="EGC31102.1"/>
    </source>
</evidence>
<dbReference type="PROSITE" id="PS50894">
    <property type="entry name" value="HPT"/>
    <property type="match status" value="1"/>
</dbReference>
<proteinExistence type="predicted"/>
<dbReference type="GO" id="GO:0009927">
    <property type="term" value="F:histidine phosphotransfer kinase activity"/>
    <property type="evidence" value="ECO:0000318"/>
    <property type="project" value="GO_Central"/>
</dbReference>
<dbReference type="AlphaFoldDB" id="F0ZY80"/>
<accession>F0ZY80</accession>
<reference evidence="5" key="1">
    <citation type="journal article" date="2011" name="Genome Biol.">
        <title>Comparative genomics of the social amoebae Dictyostelium discoideum and Dictyostelium purpureum.</title>
        <authorList>
            <consortium name="US DOE Joint Genome Institute (JGI-PGF)"/>
            <person name="Sucgang R."/>
            <person name="Kuo A."/>
            <person name="Tian X."/>
            <person name="Salerno W."/>
            <person name="Parikh A."/>
            <person name="Feasley C.L."/>
            <person name="Dalin E."/>
            <person name="Tu H."/>
            <person name="Huang E."/>
            <person name="Barry K."/>
            <person name="Lindquist E."/>
            <person name="Shapiro H."/>
            <person name="Bruce D."/>
            <person name="Schmutz J."/>
            <person name="Salamov A."/>
            <person name="Fey P."/>
            <person name="Gaudet P."/>
            <person name="Anjard C."/>
            <person name="Babu M.M."/>
            <person name="Basu S."/>
            <person name="Bushmanova Y."/>
            <person name="van der Wel H."/>
            <person name="Katoh-Kurasawa M."/>
            <person name="Dinh C."/>
            <person name="Coutinho P.M."/>
            <person name="Saito T."/>
            <person name="Elias M."/>
            <person name="Schaap P."/>
            <person name="Kay R.R."/>
            <person name="Henrissat B."/>
            <person name="Eichinger L."/>
            <person name="Rivero F."/>
            <person name="Putnam N.H."/>
            <person name="West C.M."/>
            <person name="Loomis W.F."/>
            <person name="Chisholm R.L."/>
            <person name="Shaulsky G."/>
            <person name="Strassmann J.E."/>
            <person name="Queller D.C."/>
            <person name="Kuspa A."/>
            <person name="Grigoriev I.V."/>
        </authorList>
    </citation>
    <scope>NUCLEOTIDE SEQUENCE [LARGE SCALE GENOMIC DNA]</scope>
    <source>
        <strain evidence="5">QSDP1</strain>
    </source>
</reference>
<dbReference type="FunFam" id="1.20.120.160:FF:000015">
    <property type="entry name" value="Hybrid sensor kinase RscS"/>
    <property type="match status" value="1"/>
</dbReference>
<dbReference type="EMBL" id="GL871277">
    <property type="protein sequence ID" value="EGC31102.1"/>
    <property type="molecule type" value="Genomic_DNA"/>
</dbReference>
<dbReference type="Gene3D" id="1.20.120.160">
    <property type="entry name" value="HPT domain"/>
    <property type="match status" value="1"/>
</dbReference>
<feature type="compositionally biased region" description="Low complexity" evidence="2">
    <location>
        <begin position="144"/>
        <end position="157"/>
    </location>
</feature>
<dbReference type="eggNOG" id="ENOG502RHQ7">
    <property type="taxonomic scope" value="Eukaryota"/>
</dbReference>
<keyword evidence="1" id="KW-0597">Phosphoprotein</keyword>
<evidence type="ECO:0000313" key="5">
    <source>
        <dbReference type="Proteomes" id="UP000001064"/>
    </source>
</evidence>
<feature type="region of interest" description="Disordered" evidence="2">
    <location>
        <begin position="125"/>
        <end position="221"/>
    </location>
</feature>
<gene>
    <name evidence="4" type="primary">RDEA</name>
    <name evidence="4" type="ORF">DICPUDRAFT_92856</name>
</gene>
<dbReference type="GeneID" id="10508021"/>
<dbReference type="GO" id="GO:0005737">
    <property type="term" value="C:cytoplasm"/>
    <property type="evidence" value="ECO:0000318"/>
    <property type="project" value="GO_Central"/>
</dbReference>
<dbReference type="STRING" id="5786.F0ZY80"/>
<dbReference type="Proteomes" id="UP000001064">
    <property type="component" value="Unassembled WGS sequence"/>
</dbReference>
<dbReference type="SUPFAM" id="SSF47226">
    <property type="entry name" value="Histidine-containing phosphotransfer domain, HPT domain"/>
    <property type="match status" value="1"/>
</dbReference>
<dbReference type="PANTHER" id="PTHR28242:SF52">
    <property type="entry name" value="PHOSPHORELAY INTERMEDIATE PROTEIN YPD1"/>
    <property type="match status" value="1"/>
</dbReference>
<dbReference type="PANTHER" id="PTHR28242">
    <property type="entry name" value="PHOSPHORELAY INTERMEDIATE PROTEIN YPD1"/>
    <property type="match status" value="1"/>
</dbReference>
<dbReference type="OrthoDB" id="1673781at2759"/>
<protein>
    <recommendedName>
        <fullName evidence="3">HPt domain-containing protein</fullName>
    </recommendedName>
</protein>
<feature type="domain" description="HPt" evidence="3">
    <location>
        <begin position="26"/>
        <end position="123"/>
    </location>
</feature>
<dbReference type="GO" id="GO:0000160">
    <property type="term" value="P:phosphorelay signal transduction system"/>
    <property type="evidence" value="ECO:0000318"/>
    <property type="project" value="GO_Central"/>
</dbReference>
<evidence type="ECO:0000256" key="1">
    <source>
        <dbReference type="PROSITE-ProRule" id="PRU00110"/>
    </source>
</evidence>
<keyword evidence="5" id="KW-1185">Reference proteome</keyword>
<dbReference type="InParanoid" id="F0ZY80"/>
<dbReference type="KEGG" id="dpp:DICPUDRAFT_92856"/>
<dbReference type="InterPro" id="IPR045871">
    <property type="entry name" value="AHP1-5/YPD1"/>
</dbReference>
<evidence type="ECO:0000256" key="2">
    <source>
        <dbReference type="SAM" id="MobiDB-lite"/>
    </source>
</evidence>
<organism evidence="4 5">
    <name type="scientific">Dictyostelium purpureum</name>
    <name type="common">Slime mold</name>
    <dbReference type="NCBI Taxonomy" id="5786"/>
    <lineage>
        <taxon>Eukaryota</taxon>
        <taxon>Amoebozoa</taxon>
        <taxon>Evosea</taxon>
        <taxon>Eumycetozoa</taxon>
        <taxon>Dictyostelia</taxon>
        <taxon>Dictyosteliales</taxon>
        <taxon>Dictyosteliaceae</taxon>
        <taxon>Dictyostelium</taxon>
    </lineage>
</organism>